<dbReference type="GO" id="GO:0005886">
    <property type="term" value="C:plasma membrane"/>
    <property type="evidence" value="ECO:0007669"/>
    <property type="project" value="TreeGrafter"/>
</dbReference>
<dbReference type="PANTHER" id="PTHR30354">
    <property type="entry name" value="GNT FAMILY GLUCONATE TRANSPORTER"/>
    <property type="match status" value="1"/>
</dbReference>
<feature type="transmembrane region" description="Helical" evidence="1">
    <location>
        <begin position="287"/>
        <end position="306"/>
    </location>
</feature>
<feature type="transmembrane region" description="Helical" evidence="1">
    <location>
        <begin position="445"/>
        <end position="467"/>
    </location>
</feature>
<keyword evidence="1" id="KW-0812">Transmembrane</keyword>
<gene>
    <name evidence="2" type="ORF">J1M35_16780</name>
</gene>
<sequence>MSTFAIVLSLLLLMFFAYRGYTVLLLAPIMAALAVLLSGDIAQMLPIYTETFMRALGNYMLAFFPIFLLGALFGQLMADSGAATAIAQWIERTLGSRHAILTVVLACGILTYGGVSLFVVAFAIYPIAKSLFRDADIPKRLVAPAIALGSFTFTMTALPGTPSIQNAIPIKFFGTNTFSAPGLGLIGGAIMFTLGILWLRSREKAARAAGEGYGDHDDSDVGPRGMVGEADMGGDASRTMPLALALLPLVLVIGINALFTYGIFPGMDWGFIKERFPTMDATRQTGMWALIIALVVSCVVLLLISLGRWANLQQTINKGVLGSMLPIFNTASEVGYGAVIASLAGFAIIRDAVLNVSSNPLISEAVAMNVLAGITGSSSGGLSIALQTLGADYLRMANEAGISPDLMHRVAVMSAGVFDSLPHCGAIITLLSICKLTHRQSYLNIAAMTIVIPLIALSVVIALGTAFGSF</sequence>
<dbReference type="InterPro" id="IPR003474">
    <property type="entry name" value="Glcn_transporter"/>
</dbReference>
<keyword evidence="1" id="KW-0472">Membrane</keyword>
<keyword evidence="1" id="KW-1133">Transmembrane helix</keyword>
<evidence type="ECO:0000313" key="2">
    <source>
        <dbReference type="EMBL" id="QTD44720.1"/>
    </source>
</evidence>
<name>A0A975CE41_9BURK</name>
<dbReference type="EMBL" id="CP071796">
    <property type="protein sequence ID" value="QTD44720.1"/>
    <property type="molecule type" value="Genomic_DNA"/>
</dbReference>
<dbReference type="Proteomes" id="UP000663903">
    <property type="component" value="Chromosome"/>
</dbReference>
<proteinExistence type="predicted"/>
<dbReference type="KEGG" id="otd:J1M35_16780"/>
<protein>
    <submittedName>
        <fullName evidence="2">GntP family permease</fullName>
    </submittedName>
</protein>
<evidence type="ECO:0000313" key="3">
    <source>
        <dbReference type="Proteomes" id="UP000663903"/>
    </source>
</evidence>
<keyword evidence="3" id="KW-1185">Reference proteome</keyword>
<dbReference type="PANTHER" id="PTHR30354:SF7">
    <property type="entry name" value="BLL7963 PROTEIN"/>
    <property type="match status" value="1"/>
</dbReference>
<feature type="transmembrane region" description="Helical" evidence="1">
    <location>
        <begin position="327"/>
        <end position="349"/>
    </location>
</feature>
<evidence type="ECO:0000256" key="1">
    <source>
        <dbReference type="SAM" id="Phobius"/>
    </source>
</evidence>
<organism evidence="2 3">
    <name type="scientific">Ottowia testudinis</name>
    <dbReference type="NCBI Taxonomy" id="2816950"/>
    <lineage>
        <taxon>Bacteria</taxon>
        <taxon>Pseudomonadati</taxon>
        <taxon>Pseudomonadota</taxon>
        <taxon>Betaproteobacteria</taxon>
        <taxon>Burkholderiales</taxon>
        <taxon>Comamonadaceae</taxon>
        <taxon>Ottowia</taxon>
    </lineage>
</organism>
<dbReference type="GO" id="GO:0015128">
    <property type="term" value="F:gluconate transmembrane transporter activity"/>
    <property type="evidence" value="ECO:0007669"/>
    <property type="project" value="InterPro"/>
</dbReference>
<feature type="transmembrane region" description="Helical" evidence="1">
    <location>
        <begin position="98"/>
        <end position="128"/>
    </location>
</feature>
<dbReference type="RefSeq" id="WP_208008283.1">
    <property type="nucleotide sequence ID" value="NZ_CP071796.1"/>
</dbReference>
<reference evidence="2" key="1">
    <citation type="submission" date="2021-03" db="EMBL/GenBank/DDBJ databases">
        <title>Ottowia sp. 27C isolated from the cloaca of a Giant Asian pond turtle (Heosemys grandis).</title>
        <authorList>
            <person name="Spergser J."/>
            <person name="Busse H.-J."/>
        </authorList>
    </citation>
    <scope>NUCLEOTIDE SEQUENCE</scope>
    <source>
        <strain evidence="2">27C</strain>
    </source>
</reference>
<feature type="transmembrane region" description="Helical" evidence="1">
    <location>
        <begin position="140"/>
        <end position="158"/>
    </location>
</feature>
<feature type="transmembrane region" description="Helical" evidence="1">
    <location>
        <begin position="60"/>
        <end position="78"/>
    </location>
</feature>
<feature type="transmembrane region" description="Helical" evidence="1">
    <location>
        <begin position="178"/>
        <end position="199"/>
    </location>
</feature>
<dbReference type="AlphaFoldDB" id="A0A975CE41"/>
<accession>A0A975CE41</accession>
<feature type="transmembrane region" description="Helical" evidence="1">
    <location>
        <begin position="242"/>
        <end position="267"/>
    </location>
</feature>